<evidence type="ECO:0000256" key="2">
    <source>
        <dbReference type="ARBA" id="ARBA00005991"/>
    </source>
</evidence>
<organism evidence="7 8">
    <name type="scientific">Lithocarpus litseifolius</name>
    <dbReference type="NCBI Taxonomy" id="425828"/>
    <lineage>
        <taxon>Eukaryota</taxon>
        <taxon>Viridiplantae</taxon>
        <taxon>Streptophyta</taxon>
        <taxon>Embryophyta</taxon>
        <taxon>Tracheophyta</taxon>
        <taxon>Spermatophyta</taxon>
        <taxon>Magnoliopsida</taxon>
        <taxon>eudicotyledons</taxon>
        <taxon>Gunneridae</taxon>
        <taxon>Pentapetalae</taxon>
        <taxon>rosids</taxon>
        <taxon>fabids</taxon>
        <taxon>Fagales</taxon>
        <taxon>Fagaceae</taxon>
        <taxon>Lithocarpus</taxon>
    </lineage>
</organism>
<feature type="region of interest" description="Disordered" evidence="5">
    <location>
        <begin position="167"/>
        <end position="226"/>
    </location>
</feature>
<comment type="caution">
    <text evidence="7">The sequence shown here is derived from an EMBL/GenBank/DDBJ whole genome shotgun (WGS) entry which is preliminary data.</text>
</comment>
<dbReference type="PANTHER" id="PTHR13112">
    <property type="entry name" value="UPF3 REGULATOR OF NONSENSE TRANSCRIPTS-LIKE PROTEIN"/>
    <property type="match status" value="1"/>
</dbReference>
<gene>
    <name evidence="7" type="ORF">SO802_024720</name>
</gene>
<protein>
    <recommendedName>
        <fullName evidence="6">UPF3 domain-containing protein</fullName>
    </recommendedName>
</protein>
<evidence type="ECO:0000256" key="4">
    <source>
        <dbReference type="ARBA" id="ARBA00023242"/>
    </source>
</evidence>
<name>A0AAW2CBZ8_9ROSI</name>
<proteinExistence type="inferred from homology"/>
<evidence type="ECO:0000256" key="3">
    <source>
        <dbReference type="ARBA" id="ARBA00023161"/>
    </source>
</evidence>
<comment type="similarity">
    <text evidence="2">Belongs to the RENT3 family.</text>
</comment>
<sequence length="326" mass="37273">MKEPSEKTKVVVRHLPPSLTHSDLSINIDEKFSGRYNWFFFRPGKYSLKNQRYSRAYIDFKRPEDVFEFAEFFDGHVFVNEKGAQYKVLVEYAPSQKAPKSTTKKDGREGTIYKDPDYLEFLKVIAKPAEHLPSAEIQLERKEAEQAGSRGEMKDMSYGSRNAEATATMSGRNNSVENGSQRHFGRRGAAQMMKDDGSVNISEGKSSRRGVSGHSAHEGPDLRPQREKYSMLIQRNAELTYPSDAIPKLEKDLISSLCNFHYSDAYLKGKVIVCGMKEENLWYFDPDGQEKLLSRDHTQFPPFLFASGKKGRLAIHRISFNRVKYS</sequence>
<dbReference type="Gene3D" id="3.30.70.330">
    <property type="match status" value="1"/>
</dbReference>
<reference evidence="7 8" key="1">
    <citation type="submission" date="2024-01" db="EMBL/GenBank/DDBJ databases">
        <title>A telomere-to-telomere, gap-free genome of sweet tea (Lithocarpus litseifolius).</title>
        <authorList>
            <person name="Zhou J."/>
        </authorList>
    </citation>
    <scope>NUCLEOTIDE SEQUENCE [LARGE SCALE GENOMIC DNA]</scope>
    <source>
        <strain evidence="7">Zhou-2022a</strain>
        <tissue evidence="7">Leaf</tissue>
    </source>
</reference>
<dbReference type="GO" id="GO:0000184">
    <property type="term" value="P:nuclear-transcribed mRNA catabolic process, nonsense-mediated decay"/>
    <property type="evidence" value="ECO:0007669"/>
    <property type="project" value="UniProtKB-KW"/>
</dbReference>
<accession>A0AAW2CBZ8</accession>
<evidence type="ECO:0000256" key="1">
    <source>
        <dbReference type="ARBA" id="ARBA00004123"/>
    </source>
</evidence>
<dbReference type="InterPro" id="IPR012677">
    <property type="entry name" value="Nucleotide-bd_a/b_plait_sf"/>
</dbReference>
<dbReference type="GO" id="GO:0005730">
    <property type="term" value="C:nucleolus"/>
    <property type="evidence" value="ECO:0007669"/>
    <property type="project" value="TreeGrafter"/>
</dbReference>
<dbReference type="SUPFAM" id="SSF54928">
    <property type="entry name" value="RNA-binding domain, RBD"/>
    <property type="match status" value="1"/>
</dbReference>
<feature type="domain" description="UPF3" evidence="6">
    <location>
        <begin position="6"/>
        <end position="155"/>
    </location>
</feature>
<evidence type="ECO:0000313" key="7">
    <source>
        <dbReference type="EMBL" id="KAK9995017.1"/>
    </source>
</evidence>
<dbReference type="GO" id="GO:0005737">
    <property type="term" value="C:cytoplasm"/>
    <property type="evidence" value="ECO:0007669"/>
    <property type="project" value="TreeGrafter"/>
</dbReference>
<dbReference type="InterPro" id="IPR039722">
    <property type="entry name" value="Upf3"/>
</dbReference>
<keyword evidence="8" id="KW-1185">Reference proteome</keyword>
<dbReference type="Pfam" id="PF03467">
    <property type="entry name" value="Smg4_UPF3"/>
    <property type="match status" value="1"/>
</dbReference>
<dbReference type="EMBL" id="JAZDWU010000008">
    <property type="protein sequence ID" value="KAK9995017.1"/>
    <property type="molecule type" value="Genomic_DNA"/>
</dbReference>
<evidence type="ECO:0000256" key="5">
    <source>
        <dbReference type="SAM" id="MobiDB-lite"/>
    </source>
</evidence>
<comment type="subcellular location">
    <subcellularLocation>
        <location evidence="1">Nucleus</location>
    </subcellularLocation>
</comment>
<dbReference type="GO" id="GO:0003729">
    <property type="term" value="F:mRNA binding"/>
    <property type="evidence" value="ECO:0007669"/>
    <property type="project" value="TreeGrafter"/>
</dbReference>
<dbReference type="InterPro" id="IPR035979">
    <property type="entry name" value="RBD_domain_sf"/>
</dbReference>
<evidence type="ECO:0000259" key="6">
    <source>
        <dbReference type="Pfam" id="PF03467"/>
    </source>
</evidence>
<dbReference type="GO" id="GO:0045727">
    <property type="term" value="P:positive regulation of translation"/>
    <property type="evidence" value="ECO:0007669"/>
    <property type="project" value="TreeGrafter"/>
</dbReference>
<feature type="compositionally biased region" description="Polar residues" evidence="5">
    <location>
        <begin position="167"/>
        <end position="181"/>
    </location>
</feature>
<dbReference type="PANTHER" id="PTHR13112:SF5">
    <property type="entry name" value="REGULATOR OF NONSENSE TRANSCRIPTS UPF3"/>
    <property type="match status" value="1"/>
</dbReference>
<keyword evidence="3" id="KW-0866">Nonsense-mediated mRNA decay</keyword>
<dbReference type="CDD" id="cd12455">
    <property type="entry name" value="RRM_like_Smg4_UPF3"/>
    <property type="match status" value="1"/>
</dbReference>
<dbReference type="Proteomes" id="UP001459277">
    <property type="component" value="Unassembled WGS sequence"/>
</dbReference>
<dbReference type="AlphaFoldDB" id="A0AAW2CBZ8"/>
<feature type="compositionally biased region" description="Basic and acidic residues" evidence="5">
    <location>
        <begin position="215"/>
        <end position="226"/>
    </location>
</feature>
<evidence type="ECO:0000313" key="8">
    <source>
        <dbReference type="Proteomes" id="UP001459277"/>
    </source>
</evidence>
<keyword evidence="4" id="KW-0539">Nucleus</keyword>
<dbReference type="InterPro" id="IPR005120">
    <property type="entry name" value="UPF3_dom"/>
</dbReference>